<dbReference type="InParanoid" id="A0A4W3GLZ4"/>
<dbReference type="GeneTree" id="ENSGT00940000155431"/>
<feature type="domain" description="ABC transporter" evidence="1">
    <location>
        <begin position="40"/>
        <end position="100"/>
    </location>
</feature>
<evidence type="ECO:0000259" key="1">
    <source>
        <dbReference type="Pfam" id="PF00005"/>
    </source>
</evidence>
<organism evidence="2 3">
    <name type="scientific">Callorhinchus milii</name>
    <name type="common">Ghost shark</name>
    <dbReference type="NCBI Taxonomy" id="7868"/>
    <lineage>
        <taxon>Eukaryota</taxon>
        <taxon>Metazoa</taxon>
        <taxon>Chordata</taxon>
        <taxon>Craniata</taxon>
        <taxon>Vertebrata</taxon>
        <taxon>Chondrichthyes</taxon>
        <taxon>Holocephali</taxon>
        <taxon>Chimaeriformes</taxon>
        <taxon>Callorhinchidae</taxon>
        <taxon>Callorhinchus</taxon>
    </lineage>
</organism>
<evidence type="ECO:0000313" key="2">
    <source>
        <dbReference type="Ensembl" id="ENSCMIP00000004441.1"/>
    </source>
</evidence>
<name>A0A4W3GLZ4_CALMI</name>
<reference evidence="2" key="5">
    <citation type="submission" date="2025-09" db="UniProtKB">
        <authorList>
            <consortium name="Ensembl"/>
        </authorList>
    </citation>
    <scope>IDENTIFICATION</scope>
</reference>
<reference evidence="2" key="4">
    <citation type="submission" date="2025-08" db="UniProtKB">
        <authorList>
            <consortium name="Ensembl"/>
        </authorList>
    </citation>
    <scope>IDENTIFICATION</scope>
</reference>
<dbReference type="Pfam" id="PF00005">
    <property type="entry name" value="ABC_tran"/>
    <property type="match status" value="1"/>
</dbReference>
<reference evidence="3" key="3">
    <citation type="journal article" date="2014" name="Nature">
        <title>Elephant shark genome provides unique insights into gnathostome evolution.</title>
        <authorList>
            <consortium name="International Elephant Shark Genome Sequencing Consortium"/>
            <person name="Venkatesh B."/>
            <person name="Lee A.P."/>
            <person name="Ravi V."/>
            <person name="Maurya A.K."/>
            <person name="Lian M.M."/>
            <person name="Swann J.B."/>
            <person name="Ohta Y."/>
            <person name="Flajnik M.F."/>
            <person name="Sutoh Y."/>
            <person name="Kasahara M."/>
            <person name="Hoon S."/>
            <person name="Gangu V."/>
            <person name="Roy S.W."/>
            <person name="Irimia M."/>
            <person name="Korzh V."/>
            <person name="Kondrychyn I."/>
            <person name="Lim Z.W."/>
            <person name="Tay B.H."/>
            <person name="Tohari S."/>
            <person name="Kong K.W."/>
            <person name="Ho S."/>
            <person name="Lorente-Galdos B."/>
            <person name="Quilez J."/>
            <person name="Marques-Bonet T."/>
            <person name="Raney B.J."/>
            <person name="Ingham P.W."/>
            <person name="Tay A."/>
            <person name="Hillier L.W."/>
            <person name="Minx P."/>
            <person name="Boehm T."/>
            <person name="Wilson R.K."/>
            <person name="Brenner S."/>
            <person name="Warren W.C."/>
        </authorList>
    </citation>
    <scope>NUCLEOTIDE SEQUENCE [LARGE SCALE GENOMIC DNA]</scope>
</reference>
<dbReference type="GO" id="GO:0015421">
    <property type="term" value="F:ABC-type oligopeptide transporter activity"/>
    <property type="evidence" value="ECO:0007669"/>
    <property type="project" value="TreeGrafter"/>
</dbReference>
<protein>
    <submittedName>
        <fullName evidence="2">ATP-binding cassette sub-family B member 9-like</fullName>
    </submittedName>
</protein>
<dbReference type="PANTHER" id="PTHR43394:SF19">
    <property type="entry name" value="ABC TRANSPORTER B FAMILY"/>
    <property type="match status" value="1"/>
</dbReference>
<accession>A0A4W3GLZ4</accession>
<evidence type="ECO:0000313" key="3">
    <source>
        <dbReference type="Proteomes" id="UP000314986"/>
    </source>
</evidence>
<dbReference type="AlphaFoldDB" id="A0A4W3GLZ4"/>
<dbReference type="InterPro" id="IPR003439">
    <property type="entry name" value="ABC_transporter-like_ATP-bd"/>
</dbReference>
<dbReference type="GO" id="GO:0005524">
    <property type="term" value="F:ATP binding"/>
    <property type="evidence" value="ECO:0007669"/>
    <property type="project" value="InterPro"/>
</dbReference>
<dbReference type="SUPFAM" id="SSF52540">
    <property type="entry name" value="P-loop containing nucleoside triphosphate hydrolases"/>
    <property type="match status" value="1"/>
</dbReference>
<dbReference type="InterPro" id="IPR027417">
    <property type="entry name" value="P-loop_NTPase"/>
</dbReference>
<dbReference type="PANTHER" id="PTHR43394">
    <property type="entry name" value="ATP-DEPENDENT PERMEASE MDL1, MITOCHONDRIAL"/>
    <property type="match status" value="1"/>
</dbReference>
<dbReference type="GO" id="GO:0016887">
    <property type="term" value="F:ATP hydrolysis activity"/>
    <property type="evidence" value="ECO:0007669"/>
    <property type="project" value="InterPro"/>
</dbReference>
<dbReference type="Gene3D" id="3.40.50.300">
    <property type="entry name" value="P-loop containing nucleotide triphosphate hydrolases"/>
    <property type="match status" value="1"/>
</dbReference>
<reference evidence="3" key="2">
    <citation type="journal article" date="2007" name="PLoS Biol.">
        <title>Survey sequencing and comparative analysis of the elephant shark (Callorhinchus milii) genome.</title>
        <authorList>
            <person name="Venkatesh B."/>
            <person name="Kirkness E.F."/>
            <person name="Loh Y.H."/>
            <person name="Halpern A.L."/>
            <person name="Lee A.P."/>
            <person name="Johnson J."/>
            <person name="Dandona N."/>
            <person name="Viswanathan L.D."/>
            <person name="Tay A."/>
            <person name="Venter J.C."/>
            <person name="Strausberg R.L."/>
            <person name="Brenner S."/>
        </authorList>
    </citation>
    <scope>NUCLEOTIDE SEQUENCE [LARGE SCALE GENOMIC DNA]</scope>
</reference>
<dbReference type="Ensembl" id="ENSCMIT00000004607.1">
    <property type="protein sequence ID" value="ENSCMIP00000004441.1"/>
    <property type="gene ID" value="ENSCMIG00000002650.1"/>
</dbReference>
<dbReference type="InterPro" id="IPR039421">
    <property type="entry name" value="Type_1_exporter"/>
</dbReference>
<proteinExistence type="predicted"/>
<dbReference type="Proteomes" id="UP000314986">
    <property type="component" value="Unassembled WGS sequence"/>
</dbReference>
<sequence>MDREPALPPPGTLAPKTLRGHIEFRDVTFCYPQRADAPVLKKVSFELRPGEITALVGASGSGKTSCVCLLKRFYQPQSGQILLDGRPIEEYEHRYYHKAVRESNDNRSD</sequence>
<reference evidence="3" key="1">
    <citation type="journal article" date="2006" name="Science">
        <title>Ancient noncoding elements conserved in the human genome.</title>
        <authorList>
            <person name="Venkatesh B."/>
            <person name="Kirkness E.F."/>
            <person name="Loh Y.H."/>
            <person name="Halpern A.L."/>
            <person name="Lee A.P."/>
            <person name="Johnson J."/>
            <person name="Dandona N."/>
            <person name="Viswanathan L.D."/>
            <person name="Tay A."/>
            <person name="Venter J.C."/>
            <person name="Strausberg R.L."/>
            <person name="Brenner S."/>
        </authorList>
    </citation>
    <scope>NUCLEOTIDE SEQUENCE [LARGE SCALE GENOMIC DNA]</scope>
</reference>
<dbReference type="STRING" id="7868.ENSCMIP00000004441"/>
<keyword evidence="3" id="KW-1185">Reference proteome</keyword>